<dbReference type="GO" id="GO:0005576">
    <property type="term" value="C:extracellular region"/>
    <property type="evidence" value="ECO:0007669"/>
    <property type="project" value="UniProtKB-SubCell"/>
</dbReference>
<keyword evidence="5 9" id="KW-0456">Lyase</keyword>
<dbReference type="AlphaFoldDB" id="A0A430LAJ6"/>
<comment type="catalytic activity">
    <reaction evidence="6">
        <text>Eliminative cleavage of (1-&gt;4)-alpha-D-galacturonan methyl ester to give oligosaccharides with 4-deoxy-6-O-methyl-alpha-D-galact-4-enuronosyl groups at their non-reducing ends.</text>
        <dbReference type="EC" id="4.2.2.10"/>
    </reaction>
</comment>
<dbReference type="SMART" id="SM00656">
    <property type="entry name" value="Amb_all"/>
    <property type="match status" value="1"/>
</dbReference>
<dbReference type="InterPro" id="IPR012334">
    <property type="entry name" value="Pectin_lyas_fold"/>
</dbReference>
<dbReference type="GO" id="GO:0047490">
    <property type="term" value="F:pectin lyase activity"/>
    <property type="evidence" value="ECO:0007669"/>
    <property type="project" value="UniProtKB-EC"/>
</dbReference>
<reference evidence="11 12" key="1">
    <citation type="submission" date="2017-06" db="EMBL/GenBank/DDBJ databases">
        <title>Comparative genomic analysis of Ambrosia Fusariam Clade fungi.</title>
        <authorList>
            <person name="Stajich J.E."/>
            <person name="Carrillo J."/>
            <person name="Kijimoto T."/>
            <person name="Eskalen A."/>
            <person name="O'Donnell K."/>
            <person name="Kasson M."/>
        </authorList>
    </citation>
    <scope>NUCLEOTIDE SEQUENCE [LARGE SCALE GENOMIC DNA]</scope>
    <source>
        <strain evidence="11 12">UCR1854</strain>
    </source>
</reference>
<dbReference type="PANTHER" id="PTHR31683">
    <property type="entry name" value="PECTATE LYASE 18-RELATED"/>
    <property type="match status" value="1"/>
</dbReference>
<dbReference type="EMBL" id="MIKF01000299">
    <property type="protein sequence ID" value="RTE72670.1"/>
    <property type="molecule type" value="Genomic_DNA"/>
</dbReference>
<evidence type="ECO:0000256" key="3">
    <source>
        <dbReference type="ARBA" id="ARBA00023157"/>
    </source>
</evidence>
<name>A0A430LAJ6_9HYPO</name>
<evidence type="ECO:0000313" key="12">
    <source>
        <dbReference type="Proteomes" id="UP000287124"/>
    </source>
</evidence>
<evidence type="ECO:0000256" key="2">
    <source>
        <dbReference type="ARBA" id="ARBA00022729"/>
    </source>
</evidence>
<accession>A0A430LAJ6</accession>
<gene>
    <name evidence="11" type="ORF">BHE90_012897</name>
</gene>
<evidence type="ECO:0000256" key="1">
    <source>
        <dbReference type="ARBA" id="ARBA00010980"/>
    </source>
</evidence>
<evidence type="ECO:0000256" key="9">
    <source>
        <dbReference type="RuleBase" id="RU361173"/>
    </source>
</evidence>
<dbReference type="SUPFAM" id="SSF51126">
    <property type="entry name" value="Pectin lyase-like"/>
    <property type="match status" value="1"/>
</dbReference>
<keyword evidence="9" id="KW-0624">Polysaccharide degradation</keyword>
<dbReference type="GO" id="GO:0030570">
    <property type="term" value="F:pectate lyase activity"/>
    <property type="evidence" value="ECO:0007669"/>
    <property type="project" value="InterPro"/>
</dbReference>
<keyword evidence="9" id="KW-0119">Carbohydrate metabolism</keyword>
<keyword evidence="4" id="KW-0325">Glycoprotein</keyword>
<dbReference type="Pfam" id="PF00544">
    <property type="entry name" value="Pectate_lyase_4"/>
    <property type="match status" value="1"/>
</dbReference>
<dbReference type="InterPro" id="IPR002022">
    <property type="entry name" value="Pec_lyase"/>
</dbReference>
<organism evidence="11 12">
    <name type="scientific">Fusarium euwallaceae</name>
    <dbReference type="NCBI Taxonomy" id="1147111"/>
    <lineage>
        <taxon>Eukaryota</taxon>
        <taxon>Fungi</taxon>
        <taxon>Dikarya</taxon>
        <taxon>Ascomycota</taxon>
        <taxon>Pezizomycotina</taxon>
        <taxon>Sordariomycetes</taxon>
        <taxon>Hypocreomycetidae</taxon>
        <taxon>Hypocreales</taxon>
        <taxon>Nectriaceae</taxon>
        <taxon>Fusarium</taxon>
        <taxon>Fusarium solani species complex</taxon>
    </lineage>
</organism>
<keyword evidence="12" id="KW-1185">Reference proteome</keyword>
<comment type="subcellular location">
    <subcellularLocation>
        <location evidence="9">Secreted</location>
    </subcellularLocation>
</comment>
<evidence type="ECO:0000256" key="4">
    <source>
        <dbReference type="ARBA" id="ARBA00023180"/>
    </source>
</evidence>
<evidence type="ECO:0000313" key="11">
    <source>
        <dbReference type="EMBL" id="RTE72670.1"/>
    </source>
</evidence>
<dbReference type="InterPro" id="IPR045032">
    <property type="entry name" value="PEL"/>
</dbReference>
<evidence type="ECO:0000259" key="10">
    <source>
        <dbReference type="SMART" id="SM00656"/>
    </source>
</evidence>
<evidence type="ECO:0000256" key="6">
    <source>
        <dbReference type="ARBA" id="ARBA00036818"/>
    </source>
</evidence>
<keyword evidence="2" id="KW-0732">Signal</keyword>
<dbReference type="GO" id="GO:0000272">
    <property type="term" value="P:polysaccharide catabolic process"/>
    <property type="evidence" value="ECO:0007669"/>
    <property type="project" value="UniProtKB-KW"/>
</dbReference>
<protein>
    <recommendedName>
        <fullName evidence="8">pectin lyase</fullName>
        <ecNumber evidence="8">4.2.2.10</ecNumber>
    </recommendedName>
</protein>
<dbReference type="InterPro" id="IPR011050">
    <property type="entry name" value="Pectin_lyase_fold/virulence"/>
</dbReference>
<comment type="function">
    <text evidence="7">Pectinolytic enzymes consist of four classes of enzymes: pectin lyase, polygalacturonase, pectin methylesterase and rhamnogalacturonase. Among pectinolytic enzymes, pectin lyase is the most important in depolymerization of pectin, since it cleaves internal glycosidic bonds of highly methylated pectins.</text>
</comment>
<evidence type="ECO:0000256" key="8">
    <source>
        <dbReference type="ARBA" id="ARBA00039082"/>
    </source>
</evidence>
<comment type="caution">
    <text evidence="11">The sequence shown here is derived from an EMBL/GenBank/DDBJ whole genome shotgun (WGS) entry which is preliminary data.</text>
</comment>
<dbReference type="Proteomes" id="UP000287124">
    <property type="component" value="Unassembled WGS sequence"/>
</dbReference>
<keyword evidence="3" id="KW-1015">Disulfide bond</keyword>
<feature type="domain" description="Pectate lyase" evidence="10">
    <location>
        <begin position="104"/>
        <end position="313"/>
    </location>
</feature>
<dbReference type="EC" id="4.2.2.10" evidence="8"/>
<dbReference type="PANTHER" id="PTHR31683:SF67">
    <property type="entry name" value="PECTIN LYASE F-RELATED"/>
    <property type="match status" value="1"/>
</dbReference>
<comment type="similarity">
    <text evidence="1 9">Belongs to the polysaccharide lyase 1 family.</text>
</comment>
<evidence type="ECO:0000256" key="7">
    <source>
        <dbReference type="ARBA" id="ARBA00037631"/>
    </source>
</evidence>
<evidence type="ECO:0000256" key="5">
    <source>
        <dbReference type="ARBA" id="ARBA00023239"/>
    </source>
</evidence>
<keyword evidence="9" id="KW-0964">Secreted</keyword>
<sequence length="396" mass="42981">MAVLLWAFRFSLVSKRHRQDIHHASRSVSLCQVVGSPYGFAKGVTGGGNATPKKPKDIAELKSWLADDTPRVIMIDKTFNFLGSEGTVTENGCRLTSGCTAANGGQDTIKTGGCDSNEKSIQVKYDKASYIGMPVGSNKSLVGVGNKGVLYGKGLRFNTGAKNIIIQNIHIDNLNPQYVWGGDAISLSGNDGVWIDHCKLSRTGRQMFVSHYEASRVTISNTEFDGRTDYSHSCNNDHYWAIIIGGKGDKITLDKNYLHDLSGRAPKIGSSEGIQTVQAVNNYFNYNTGHNFDISSSGRVLLEGNRFENSKTPITDASKAGKIFNVPDSDSRTTCSSSLGRNCEINAYTSSGAVPSRKDTVVLTELDKYKSNLVTPIRYGEVKGHVNGNYGIGRIN</sequence>
<dbReference type="Gene3D" id="2.160.20.10">
    <property type="entry name" value="Single-stranded right-handed beta-helix, Pectin lyase-like"/>
    <property type="match status" value="1"/>
</dbReference>
<proteinExistence type="inferred from homology"/>